<name>A0ABQ9XAT8_9EUKA</name>
<gene>
    <name evidence="2" type="ORF">BLNAU_17103</name>
</gene>
<protein>
    <submittedName>
        <fullName evidence="2">Uncharacterized protein</fullName>
    </submittedName>
</protein>
<feature type="region of interest" description="Disordered" evidence="1">
    <location>
        <begin position="547"/>
        <end position="573"/>
    </location>
</feature>
<dbReference type="Proteomes" id="UP001281761">
    <property type="component" value="Unassembled WGS sequence"/>
</dbReference>
<feature type="region of interest" description="Disordered" evidence="1">
    <location>
        <begin position="1139"/>
        <end position="1189"/>
    </location>
</feature>
<comment type="caution">
    <text evidence="2">The sequence shown here is derived from an EMBL/GenBank/DDBJ whole genome shotgun (WGS) entry which is preliminary data.</text>
</comment>
<sequence length="1189" mass="134156">MYNVPTPLFPEMIHMFNAIPCPYEYDPKPTSLMMRSQNSIPLQGMIPRDVFTPWLRNDMHRYIHLSSPQFDPLNWFTQHATLDASQIVQIRTTVTMTKFMGLHLITPYNELLDAAQFGKGQNEVFLSAVENGLTLTQLRPIASRTINSQTVSFPKTKSSLVDVMSGRWNNETITIPDAVSSDTHEAQAYTPQWDYLFQCCLRKEALAGFSPPNDADDTLDTDEDFVTGEHRAHWARLQVVTSHLVVNIEQNAVFDSILVMFRYQKESNVLHSLGVFFVKNSTASKCEITDEGMQLMKRWCFILKTLYRLKRVQIFPSFIVVADSNNYPNFRLQNIQKLRSFIAGQNMWVAQLEAKQQIDVGDVGIPAMTASTTPVSARFIDLEVNHNPQAVRCGFCRSLVTENFAYHYCQAMSDNIPRIHLNLQLFDLIYSGQQKLQPGEEHIQIKRRNQGRLSFKSGRIVFQETQLSTGKTQKKDQLAKAKTVEVFGDIVSIESDIRHKKMNSGLWPTLRSASNETDFVRITCTSEIPGTPDFYRLPFPPYPSAMRGTTSTPHGATRRCVSTQQSSESPDDPSNIVEAHCLWSEGFKLSYEKVGRSQYKVMKLAEQPYQSLEFDVPSVDITNHNHKAQFMLPTGTKVGLGCIPVRPEQGTAYVQNKRIEYESFWQSRNRKNPPVGLDDALQADQTTLTERIQTCQNETEKSQLTCISAKGLLLRSRLSLQSGDITTAMSIFGESKQQMVLNDTAEVEYELIEGIRDYENKTMKSHPTSLEAKDLLLKSRISLQSGDIKAAILSFEQSKQHMELNGRAEVESESMLAHSSGPATSSHEFSELERVIVNARDCFGIDWEQWIREGQNLPILLNPSFHILQHHLRQVQDHVEALGSCLETFVVEIPATEGSSQDTPGSTNTDEQHTNEARRAEMVNTLLQALREGLSLQLRIAWRTGSRDEVHFFHYELSSINEILGCANIQPDPATFKSQTEQIEGLNINDVINAINDVISLTDHHYGVWHALVRGHQHSLNSAHPPSDIIEGTGNTDKASILGGNASISGPLPDPIPISKSVQHVIQMRAQFLVDRFSAIIATCHRKLHATDNDYMINDLYEAISILISLVTRISNLDANVGNTEDEISEAMMVELEEETDRHADAGAKFDEKKFGKQKRGEPTDLDEYGVTSKAEKRMQIPKQTNTRK</sequence>
<dbReference type="EMBL" id="JARBJD010000187">
    <property type="protein sequence ID" value="KAK2947979.1"/>
    <property type="molecule type" value="Genomic_DNA"/>
</dbReference>
<feature type="compositionally biased region" description="Polar residues" evidence="1">
    <location>
        <begin position="897"/>
        <end position="909"/>
    </location>
</feature>
<feature type="compositionally biased region" description="Basic and acidic residues" evidence="1">
    <location>
        <begin position="1140"/>
        <end position="1163"/>
    </location>
</feature>
<proteinExistence type="predicted"/>
<evidence type="ECO:0000313" key="3">
    <source>
        <dbReference type="Proteomes" id="UP001281761"/>
    </source>
</evidence>
<reference evidence="2 3" key="1">
    <citation type="journal article" date="2022" name="bioRxiv">
        <title>Genomics of Preaxostyla Flagellates Illuminates Evolutionary Transitions and the Path Towards Mitochondrial Loss.</title>
        <authorList>
            <person name="Novak L.V.F."/>
            <person name="Treitli S.C."/>
            <person name="Pyrih J."/>
            <person name="Halakuc P."/>
            <person name="Pipaliya S.V."/>
            <person name="Vacek V."/>
            <person name="Brzon O."/>
            <person name="Soukal P."/>
            <person name="Eme L."/>
            <person name="Dacks J.B."/>
            <person name="Karnkowska A."/>
            <person name="Elias M."/>
            <person name="Hampl V."/>
        </authorList>
    </citation>
    <scope>NUCLEOTIDE SEQUENCE [LARGE SCALE GENOMIC DNA]</scope>
    <source>
        <strain evidence="2">NAU3</strain>
        <tissue evidence="2">Gut</tissue>
    </source>
</reference>
<keyword evidence="3" id="KW-1185">Reference proteome</keyword>
<organism evidence="2 3">
    <name type="scientific">Blattamonas nauphoetae</name>
    <dbReference type="NCBI Taxonomy" id="2049346"/>
    <lineage>
        <taxon>Eukaryota</taxon>
        <taxon>Metamonada</taxon>
        <taxon>Preaxostyla</taxon>
        <taxon>Oxymonadida</taxon>
        <taxon>Blattamonas</taxon>
    </lineage>
</organism>
<evidence type="ECO:0000256" key="1">
    <source>
        <dbReference type="SAM" id="MobiDB-lite"/>
    </source>
</evidence>
<feature type="compositionally biased region" description="Polar residues" evidence="1">
    <location>
        <begin position="547"/>
        <end position="568"/>
    </location>
</feature>
<accession>A0ABQ9XAT8</accession>
<feature type="region of interest" description="Disordered" evidence="1">
    <location>
        <begin position="896"/>
        <end position="915"/>
    </location>
</feature>
<evidence type="ECO:0000313" key="2">
    <source>
        <dbReference type="EMBL" id="KAK2947979.1"/>
    </source>
</evidence>